<dbReference type="RefSeq" id="WP_132767110.1">
    <property type="nucleotide sequence ID" value="NZ_SMAB01000003.1"/>
</dbReference>
<accession>A0A4R3KJ58</accession>
<dbReference type="GO" id="GO:0008773">
    <property type="term" value="F:[protein-PII] uridylyltransferase activity"/>
    <property type="evidence" value="ECO:0007669"/>
    <property type="project" value="InterPro"/>
</dbReference>
<dbReference type="Pfam" id="PF10335">
    <property type="entry name" value="DUF294_C"/>
    <property type="match status" value="1"/>
</dbReference>
<evidence type="ECO:0000259" key="2">
    <source>
        <dbReference type="Pfam" id="PF10335"/>
    </source>
</evidence>
<name>A0A4R3KJ58_9BACI</name>
<dbReference type="OrthoDB" id="9810963at2"/>
<dbReference type="EMBL" id="SMAB01000003">
    <property type="protein sequence ID" value="TCS83706.1"/>
    <property type="molecule type" value="Genomic_DNA"/>
</dbReference>
<feature type="domain" description="Protein-PII uridylyltransferase N-terminal" evidence="1">
    <location>
        <begin position="40"/>
        <end position="171"/>
    </location>
</feature>
<evidence type="ECO:0000313" key="4">
    <source>
        <dbReference type="Proteomes" id="UP000295788"/>
    </source>
</evidence>
<feature type="domain" description="DUF294" evidence="2">
    <location>
        <begin position="211"/>
        <end position="340"/>
    </location>
</feature>
<comment type="caution">
    <text evidence="3">The sequence shown here is derived from an EMBL/GenBank/DDBJ whole genome shotgun (WGS) entry which is preliminary data.</text>
</comment>
<dbReference type="InterPro" id="IPR018821">
    <property type="entry name" value="DUF294_put_nucleoTrafse_sb-bd"/>
</dbReference>
<dbReference type="CDD" id="cd05401">
    <property type="entry name" value="NT_GlnE_GlnD_like"/>
    <property type="match status" value="1"/>
</dbReference>
<dbReference type="Pfam" id="PF03445">
    <property type="entry name" value="DUF294"/>
    <property type="match status" value="1"/>
</dbReference>
<gene>
    <name evidence="3" type="ORF">EDD72_10327</name>
</gene>
<keyword evidence="4" id="KW-1185">Reference proteome</keyword>
<reference evidence="3 4" key="1">
    <citation type="submission" date="2019-03" db="EMBL/GenBank/DDBJ databases">
        <title>Genomic Encyclopedia of Type Strains, Phase IV (KMG-IV): sequencing the most valuable type-strain genomes for metagenomic binning, comparative biology and taxonomic classification.</title>
        <authorList>
            <person name="Goeker M."/>
        </authorList>
    </citation>
    <scope>NUCLEOTIDE SEQUENCE [LARGE SCALE GENOMIC DNA]</scope>
    <source>
        <strain evidence="3 4">DSM 23802</strain>
    </source>
</reference>
<sequence length="347" mass="40936">MEPLFFDDWIVRMNQTSTLTELAQIKQELFSKISDDFPLKEEMDVFHLYHILSQIHDQLTKKAVSFAEKQTKEEKIGLPPERYAWLTMGSGGRKEQTNRADQDNGLIYCIGKNQNQEQVERFVQRFAELAVNNLMELGYPLCQGNVMATNPRWQKTFNGWKETITSFLDQDSMNDIRYIFIAADFRVVYGDQELGDQLREWMLTFIQNNSRLLKRIANHVLSYEIPLGLFSQFYTERWGPYAGQFDLKYGAYIPWLNIIHWFSFFAGIKETTIIDRLIILRDKGIISRKEFQIAIHSFTVLLRLRFNSPFHHIDPKQLTSSERVELKKTLRGIKKLRRRIRILSYGT</sequence>
<organism evidence="3 4">
    <name type="scientific">Tepidibacillus fermentans</name>
    <dbReference type="NCBI Taxonomy" id="1281767"/>
    <lineage>
        <taxon>Bacteria</taxon>
        <taxon>Bacillati</taxon>
        <taxon>Bacillota</taxon>
        <taxon>Bacilli</taxon>
        <taxon>Bacillales</taxon>
        <taxon>Bacillaceae</taxon>
        <taxon>Tepidibacillus</taxon>
    </lineage>
</organism>
<protein>
    <submittedName>
        <fullName evidence="3">CBS domain-containing protein</fullName>
    </submittedName>
</protein>
<dbReference type="AlphaFoldDB" id="A0A4R3KJ58"/>
<dbReference type="InterPro" id="IPR005105">
    <property type="entry name" value="GlnD_Uridyltrans_N"/>
</dbReference>
<proteinExistence type="predicted"/>
<evidence type="ECO:0000259" key="1">
    <source>
        <dbReference type="Pfam" id="PF03445"/>
    </source>
</evidence>
<evidence type="ECO:0000313" key="3">
    <source>
        <dbReference type="EMBL" id="TCS83706.1"/>
    </source>
</evidence>
<dbReference type="Proteomes" id="UP000295788">
    <property type="component" value="Unassembled WGS sequence"/>
</dbReference>